<evidence type="ECO:0000256" key="2">
    <source>
        <dbReference type="SAM" id="Phobius"/>
    </source>
</evidence>
<sequence length="458" mass="49312">MDKTRNFLALLQGKLWLLPLIFTVGSAALAVILILFGNRLASAGSGHLWWLYSGDAETGRQLLSSLLSGLMTMTSLVISVTFVILTLAANQLGPRLISRFMADRQIQTVLGLFIGTILYLIIVLRSVTDQLGATGVPHLAITAGSVLTVLCLLALLFYIHKVARSIIADNIVNALYTDMLATMDSVLPPPDTPKHEPLGARFAGPFHTLAIGKVGHVQVVDYQRLLDLAVSEDIRMAVNVRAGHYVLAAGGHVQVFTEKAPDDALLDSIRAAFTIGAERTPAQDLEFGIRQLTEIAVRALSPGINDPFTALAVIDRISAAVECQIGRAVQPAEYRDDHGALRLLVSRTDLRGLMDAGFRPIRQAGADHPAILTRMAIRLADLVGPAVLEAEREALSAQIEALGQAGEQCACIPMDRDEIRFQVEAARMRLQAGDPRSETERSSIHAGTSGGTDFPVRG</sequence>
<keyword evidence="4" id="KW-1185">Reference proteome</keyword>
<feature type="transmembrane region" description="Helical" evidence="2">
    <location>
        <begin position="139"/>
        <end position="159"/>
    </location>
</feature>
<evidence type="ECO:0000256" key="1">
    <source>
        <dbReference type="SAM" id="MobiDB-lite"/>
    </source>
</evidence>
<proteinExistence type="predicted"/>
<dbReference type="Proteomes" id="UP000247536">
    <property type="component" value="Unassembled WGS sequence"/>
</dbReference>
<keyword evidence="2" id="KW-0472">Membrane</keyword>
<keyword evidence="2" id="KW-0812">Transmembrane</keyword>
<dbReference type="Pfam" id="PF10011">
    <property type="entry name" value="DUF2254"/>
    <property type="match status" value="1"/>
</dbReference>
<feature type="transmembrane region" description="Helical" evidence="2">
    <location>
        <begin position="15"/>
        <end position="36"/>
    </location>
</feature>
<keyword evidence="2" id="KW-1133">Transmembrane helix</keyword>
<evidence type="ECO:0000313" key="3">
    <source>
        <dbReference type="EMBL" id="PYB77040.1"/>
    </source>
</evidence>
<reference evidence="3 4" key="1">
    <citation type="submission" date="2018-06" db="EMBL/GenBank/DDBJ databases">
        <title>Rhizobium wuzhouense sp. nov., isolated from roots of Oryza officinalis.</title>
        <authorList>
            <person name="Yuan T."/>
        </authorList>
    </citation>
    <scope>NUCLEOTIDE SEQUENCE [LARGE SCALE GENOMIC DNA]</scope>
    <source>
        <strain evidence="3 4">W44</strain>
    </source>
</reference>
<accession>A0ABX5NV43</accession>
<organism evidence="3 4">
    <name type="scientific">Rhizobium wuzhouense</name>
    <dbReference type="NCBI Taxonomy" id="1986026"/>
    <lineage>
        <taxon>Bacteria</taxon>
        <taxon>Pseudomonadati</taxon>
        <taxon>Pseudomonadota</taxon>
        <taxon>Alphaproteobacteria</taxon>
        <taxon>Hyphomicrobiales</taxon>
        <taxon>Rhizobiaceae</taxon>
        <taxon>Rhizobium/Agrobacterium group</taxon>
        <taxon>Rhizobium</taxon>
    </lineage>
</organism>
<dbReference type="RefSeq" id="WP_110789472.1">
    <property type="nucleotide sequence ID" value="NZ_QJRY01000001.1"/>
</dbReference>
<feature type="transmembrane region" description="Helical" evidence="2">
    <location>
        <begin position="109"/>
        <end position="127"/>
    </location>
</feature>
<name>A0ABX5NV43_9HYPH</name>
<dbReference type="EMBL" id="QJRY01000001">
    <property type="protein sequence ID" value="PYB77040.1"/>
    <property type="molecule type" value="Genomic_DNA"/>
</dbReference>
<feature type="region of interest" description="Disordered" evidence="1">
    <location>
        <begin position="430"/>
        <end position="458"/>
    </location>
</feature>
<dbReference type="InterPro" id="IPR018723">
    <property type="entry name" value="DUF2254_membrane"/>
</dbReference>
<comment type="caution">
    <text evidence="3">The sequence shown here is derived from an EMBL/GenBank/DDBJ whole genome shotgun (WGS) entry which is preliminary data.</text>
</comment>
<gene>
    <name evidence="3" type="ORF">DMY87_01230</name>
</gene>
<protein>
    <submittedName>
        <fullName evidence="3">DUF2254 domain-containing protein</fullName>
    </submittedName>
</protein>
<feature type="transmembrane region" description="Helical" evidence="2">
    <location>
        <begin position="66"/>
        <end position="88"/>
    </location>
</feature>
<evidence type="ECO:0000313" key="4">
    <source>
        <dbReference type="Proteomes" id="UP000247536"/>
    </source>
</evidence>